<evidence type="ECO:0000256" key="2">
    <source>
        <dbReference type="ARBA" id="ARBA00023125"/>
    </source>
</evidence>
<dbReference type="AlphaFoldDB" id="A0A930HN32"/>
<dbReference type="Proteomes" id="UP000771736">
    <property type="component" value="Unassembled WGS sequence"/>
</dbReference>
<dbReference type="InterPro" id="IPR013762">
    <property type="entry name" value="Integrase-like_cat_sf"/>
</dbReference>
<dbReference type="InterPro" id="IPR025269">
    <property type="entry name" value="SAM-like_dom"/>
</dbReference>
<dbReference type="Pfam" id="PF00589">
    <property type="entry name" value="Phage_integrase"/>
    <property type="match status" value="1"/>
</dbReference>
<dbReference type="Gene3D" id="1.10.443.10">
    <property type="entry name" value="Intergrase catalytic core"/>
    <property type="match status" value="1"/>
</dbReference>
<dbReference type="GO" id="GO:0015074">
    <property type="term" value="P:DNA integration"/>
    <property type="evidence" value="ECO:0007669"/>
    <property type="project" value="InterPro"/>
</dbReference>
<dbReference type="EMBL" id="JABZSJ010000049">
    <property type="protein sequence ID" value="MBF1384859.1"/>
    <property type="molecule type" value="Genomic_DNA"/>
</dbReference>
<dbReference type="Pfam" id="PF13102">
    <property type="entry name" value="Phage_int_SAM_5"/>
    <property type="match status" value="1"/>
</dbReference>
<dbReference type="PANTHER" id="PTHR30349:SF64">
    <property type="entry name" value="PROPHAGE INTEGRASE INTD-RELATED"/>
    <property type="match status" value="1"/>
</dbReference>
<comment type="caution">
    <text evidence="5">The sequence shown here is derived from an EMBL/GenBank/DDBJ whole genome shotgun (WGS) entry which is preliminary data.</text>
</comment>
<protein>
    <submittedName>
        <fullName evidence="5">Site-specific integrase</fullName>
    </submittedName>
</protein>
<comment type="similarity">
    <text evidence="1">Belongs to the 'phage' integrase family.</text>
</comment>
<sequence length="410" mass="47512">MKSIFKSTFYLRSNYVNKEGKNPVMLRIYLNNERLSIGSTGISVLKSLWDIDKERLKGRTTEVLRTNLQLDNISNGLLNIFRRLEFSDDLCLERIKEEFLGKKGDIDTFMALFEKHNEDFRKQVGVSVSATTLRKYELCKRHFAEFLKQKYGRTDIKLCELNYTVIYDFDLYLQTVAGQCRNTATKTMKIFKTITILGRKLGVLHHDPFANYHFHLELVDRGFLTDEEILKIVNKKLTIPRLSLVRDIFIFSCFTGLSYIDVANLTPEHLVSMDDKQWIMTKRQKTNVESNILLLDIPKQIIAKYNNNTYREGKLFPVLSNQKMNAYLKEIADICGIVKNLTFHMARHTFATMSLSKGVPMESVSKMLGHTNIKTTQIYARITNKKIEHDMEQLAGKLDKFNVAMGINSK</sequence>
<name>A0A930HN32_9BACT</name>
<dbReference type="PANTHER" id="PTHR30349">
    <property type="entry name" value="PHAGE INTEGRASE-RELATED"/>
    <property type="match status" value="1"/>
</dbReference>
<dbReference type="Gene3D" id="1.10.150.130">
    <property type="match status" value="1"/>
</dbReference>
<evidence type="ECO:0000256" key="1">
    <source>
        <dbReference type="ARBA" id="ARBA00008857"/>
    </source>
</evidence>
<organism evidence="5 6">
    <name type="scientific">Prevotella aurantiaca</name>
    <dbReference type="NCBI Taxonomy" id="596085"/>
    <lineage>
        <taxon>Bacteria</taxon>
        <taxon>Pseudomonadati</taxon>
        <taxon>Bacteroidota</taxon>
        <taxon>Bacteroidia</taxon>
        <taxon>Bacteroidales</taxon>
        <taxon>Prevotellaceae</taxon>
        <taxon>Prevotella</taxon>
    </lineage>
</organism>
<evidence type="ECO:0000259" key="4">
    <source>
        <dbReference type="PROSITE" id="PS51898"/>
    </source>
</evidence>
<accession>A0A930HN32</accession>
<dbReference type="GO" id="GO:0003677">
    <property type="term" value="F:DNA binding"/>
    <property type="evidence" value="ECO:0007669"/>
    <property type="project" value="UniProtKB-KW"/>
</dbReference>
<dbReference type="GO" id="GO:0006310">
    <property type="term" value="P:DNA recombination"/>
    <property type="evidence" value="ECO:0007669"/>
    <property type="project" value="UniProtKB-KW"/>
</dbReference>
<feature type="domain" description="Tyr recombinase" evidence="4">
    <location>
        <begin position="219"/>
        <end position="392"/>
    </location>
</feature>
<dbReference type="CDD" id="cd01185">
    <property type="entry name" value="INTN1_C_like"/>
    <property type="match status" value="1"/>
</dbReference>
<evidence type="ECO:0000313" key="6">
    <source>
        <dbReference type="Proteomes" id="UP000771736"/>
    </source>
</evidence>
<dbReference type="InterPro" id="IPR002104">
    <property type="entry name" value="Integrase_catalytic"/>
</dbReference>
<keyword evidence="2" id="KW-0238">DNA-binding</keyword>
<gene>
    <name evidence="5" type="ORF">HXN26_08440</name>
</gene>
<dbReference type="SUPFAM" id="SSF56349">
    <property type="entry name" value="DNA breaking-rejoining enzymes"/>
    <property type="match status" value="1"/>
</dbReference>
<dbReference type="RefSeq" id="WP_107624156.1">
    <property type="nucleotide sequence ID" value="NZ_CAJPLR010000112.1"/>
</dbReference>
<evidence type="ECO:0000256" key="3">
    <source>
        <dbReference type="ARBA" id="ARBA00023172"/>
    </source>
</evidence>
<dbReference type="PROSITE" id="PS51898">
    <property type="entry name" value="TYR_RECOMBINASE"/>
    <property type="match status" value="1"/>
</dbReference>
<dbReference type="InterPro" id="IPR035386">
    <property type="entry name" value="Arm-DNA-bind_5"/>
</dbReference>
<evidence type="ECO:0000313" key="5">
    <source>
        <dbReference type="EMBL" id="MBF1384859.1"/>
    </source>
</evidence>
<keyword evidence="3" id="KW-0233">DNA recombination</keyword>
<reference evidence="5" key="1">
    <citation type="submission" date="2020-04" db="EMBL/GenBank/DDBJ databases">
        <title>Deep metagenomics examines the oral microbiome during advanced dental caries in children, revealing novel taxa and co-occurrences with host molecules.</title>
        <authorList>
            <person name="Baker J.L."/>
            <person name="Morton J.T."/>
            <person name="Dinis M."/>
            <person name="Alvarez R."/>
            <person name="Tran N.C."/>
            <person name="Knight R."/>
            <person name="Edlund A."/>
        </authorList>
    </citation>
    <scope>NUCLEOTIDE SEQUENCE</scope>
    <source>
        <strain evidence="5">JCVI_44_bin.5</strain>
    </source>
</reference>
<dbReference type="InterPro" id="IPR010998">
    <property type="entry name" value="Integrase_recombinase_N"/>
</dbReference>
<dbReference type="InterPro" id="IPR050090">
    <property type="entry name" value="Tyrosine_recombinase_XerCD"/>
</dbReference>
<proteinExistence type="inferred from homology"/>
<dbReference type="Pfam" id="PF17293">
    <property type="entry name" value="Arm-DNA-bind_5"/>
    <property type="match status" value="1"/>
</dbReference>
<dbReference type="InterPro" id="IPR011010">
    <property type="entry name" value="DNA_brk_join_enz"/>
</dbReference>